<evidence type="ECO:0000256" key="5">
    <source>
        <dbReference type="ARBA" id="ARBA00022989"/>
    </source>
</evidence>
<evidence type="ECO:0000256" key="3">
    <source>
        <dbReference type="ARBA" id="ARBA00022475"/>
    </source>
</evidence>
<evidence type="ECO:0000256" key="1">
    <source>
        <dbReference type="ARBA" id="ARBA00004167"/>
    </source>
</evidence>
<dbReference type="GO" id="GO:0005886">
    <property type="term" value="C:plasma membrane"/>
    <property type="evidence" value="ECO:0007669"/>
    <property type="project" value="UniProtKB-SubCell"/>
</dbReference>
<evidence type="ECO:0000256" key="2">
    <source>
        <dbReference type="ARBA" id="ARBA00004236"/>
    </source>
</evidence>
<proteinExistence type="predicted"/>
<gene>
    <name evidence="11" type="ORF">SAMN04244550_01270</name>
</gene>
<keyword evidence="3" id="KW-1003">Cell membrane</keyword>
<evidence type="ECO:0000259" key="10">
    <source>
        <dbReference type="Pfam" id="PF10099"/>
    </source>
</evidence>
<protein>
    <recommendedName>
        <fullName evidence="8">Regulator of SigK</fullName>
    </recommendedName>
    <alternativeName>
        <fullName evidence="7">Sigma-K anti-sigma factor RskA</fullName>
    </alternativeName>
</protein>
<reference evidence="11 12" key="1">
    <citation type="submission" date="2016-10" db="EMBL/GenBank/DDBJ databases">
        <authorList>
            <person name="de Groot N.N."/>
        </authorList>
    </citation>
    <scope>NUCLEOTIDE SEQUENCE [LARGE SCALE GENOMIC DNA]</scope>
    <source>
        <strain evidence="12">DSM 938 / 37b4</strain>
    </source>
</reference>
<dbReference type="Proteomes" id="UP000183812">
    <property type="component" value="Unassembled WGS sequence"/>
</dbReference>
<dbReference type="InterPro" id="IPR041916">
    <property type="entry name" value="Anti_sigma_zinc_sf"/>
</dbReference>
<dbReference type="GO" id="GO:0016989">
    <property type="term" value="F:sigma factor antagonist activity"/>
    <property type="evidence" value="ECO:0007669"/>
    <property type="project" value="TreeGrafter"/>
</dbReference>
<evidence type="ECO:0000313" key="11">
    <source>
        <dbReference type="EMBL" id="SDE87789.1"/>
    </source>
</evidence>
<sequence>MSGLTQDDIALAGEYVLGTLPGPERLTMTRRIATDPDFAREVARWESRFDPLAAEVTPVAPPARLWSGVEARVFGRPQQAGFGLWRWLAGASGLSVAFLAALLTLGQPLLPARGPMLVSDMVSTDGTVRLAALYDSETGEMRVSVGGKAPAPGRDFELWVIAGEATPISLGVMPRQGQAAMPIPEAIRPMLAKAVLAITEEPLGGSPEGVATGPLVAKAALRRI</sequence>
<dbReference type="OrthoDB" id="9816387at2"/>
<comment type="subcellular location">
    <subcellularLocation>
        <location evidence="2">Cell membrane</location>
    </subcellularLocation>
    <subcellularLocation>
        <location evidence="1">Membrane</location>
        <topology evidence="1">Single-pass membrane protein</topology>
    </subcellularLocation>
</comment>
<keyword evidence="4 9" id="KW-0812">Transmembrane</keyword>
<dbReference type="PANTHER" id="PTHR37461:SF1">
    <property type="entry name" value="ANTI-SIGMA-K FACTOR RSKA"/>
    <property type="match status" value="1"/>
</dbReference>
<dbReference type="AlphaFoldDB" id="A0A1G7GIF6"/>
<dbReference type="Gene3D" id="1.10.10.1320">
    <property type="entry name" value="Anti-sigma factor, zinc-finger domain"/>
    <property type="match status" value="1"/>
</dbReference>
<dbReference type="EMBL" id="FNAY01000004">
    <property type="protein sequence ID" value="SDE87789.1"/>
    <property type="molecule type" value="Genomic_DNA"/>
</dbReference>
<dbReference type="PANTHER" id="PTHR37461">
    <property type="entry name" value="ANTI-SIGMA-K FACTOR RSKA"/>
    <property type="match status" value="1"/>
</dbReference>
<evidence type="ECO:0000256" key="7">
    <source>
        <dbReference type="ARBA" id="ARBA00029829"/>
    </source>
</evidence>
<dbReference type="GO" id="GO:0006417">
    <property type="term" value="P:regulation of translation"/>
    <property type="evidence" value="ECO:0007669"/>
    <property type="project" value="TreeGrafter"/>
</dbReference>
<accession>A0A1G7GIF6</accession>
<keyword evidence="6 9" id="KW-0472">Membrane</keyword>
<keyword evidence="5 9" id="KW-1133">Transmembrane helix</keyword>
<evidence type="ECO:0000256" key="4">
    <source>
        <dbReference type="ARBA" id="ARBA00022692"/>
    </source>
</evidence>
<name>A0A1G7GIF6_RHOCA</name>
<dbReference type="RefSeq" id="WP_081348824.1">
    <property type="nucleotide sequence ID" value="NZ_CP119563.1"/>
</dbReference>
<dbReference type="InterPro" id="IPR051474">
    <property type="entry name" value="Anti-sigma-K/W_factor"/>
</dbReference>
<evidence type="ECO:0000313" key="12">
    <source>
        <dbReference type="Proteomes" id="UP000183812"/>
    </source>
</evidence>
<evidence type="ECO:0000256" key="6">
    <source>
        <dbReference type="ARBA" id="ARBA00023136"/>
    </source>
</evidence>
<dbReference type="Pfam" id="PF10099">
    <property type="entry name" value="RskA_C"/>
    <property type="match status" value="1"/>
</dbReference>
<feature type="domain" description="Anti-sigma K factor RskA C-terminal" evidence="10">
    <location>
        <begin position="94"/>
        <end position="214"/>
    </location>
</feature>
<dbReference type="InterPro" id="IPR018764">
    <property type="entry name" value="RskA_C"/>
</dbReference>
<evidence type="ECO:0000256" key="9">
    <source>
        <dbReference type="SAM" id="Phobius"/>
    </source>
</evidence>
<feature type="transmembrane region" description="Helical" evidence="9">
    <location>
        <begin position="84"/>
        <end position="106"/>
    </location>
</feature>
<evidence type="ECO:0000256" key="8">
    <source>
        <dbReference type="ARBA" id="ARBA00030803"/>
    </source>
</evidence>
<organism evidence="11 12">
    <name type="scientific">Rhodobacter capsulatus</name>
    <name type="common">Rhodopseudomonas capsulata</name>
    <dbReference type="NCBI Taxonomy" id="1061"/>
    <lineage>
        <taxon>Bacteria</taxon>
        <taxon>Pseudomonadati</taxon>
        <taxon>Pseudomonadota</taxon>
        <taxon>Alphaproteobacteria</taxon>
        <taxon>Rhodobacterales</taxon>
        <taxon>Rhodobacter group</taxon>
        <taxon>Rhodobacter</taxon>
    </lineage>
</organism>